<protein>
    <submittedName>
        <fullName evidence="1">Uncharacterized protein</fullName>
    </submittedName>
</protein>
<dbReference type="STRING" id="1265820.PCORN_04442"/>
<name>W7BXG6_9LIST</name>
<dbReference type="AlphaFoldDB" id="W7BXG6"/>
<reference evidence="1 2" key="1">
    <citation type="journal article" date="2014" name="Int. J. Syst. Evol. Microbiol.">
        <title>Listeria floridensis sp. nov., Listeria aquatica sp. nov., Listeria cornellensis sp. nov., Listeria riparia sp. nov. and Listeria grandensis sp. nov., from agricultural and natural environments.</title>
        <authorList>
            <person name="den Bakker H.C."/>
            <person name="Warchocki S."/>
            <person name="Wright E.M."/>
            <person name="Allred A.F."/>
            <person name="Ahlstrom C."/>
            <person name="Manuel C.S."/>
            <person name="Stasiewicz M.J."/>
            <person name="Burrell A."/>
            <person name="Roof S."/>
            <person name="Strawn L."/>
            <person name="Fortes E.D."/>
            <person name="Nightingale K.K."/>
            <person name="Kephart D."/>
            <person name="Wiedmann M."/>
        </authorList>
    </citation>
    <scope>NUCLEOTIDE SEQUENCE [LARGE SCALE GENOMIC DNA]</scope>
    <source>
        <strain evidence="2">FSL F6-969</strain>
    </source>
</reference>
<dbReference type="PATRIC" id="fig|1265820.5.peg.877"/>
<organism evidence="1 2">
    <name type="scientific">Listeria cornellensis FSL F6-0969</name>
    <dbReference type="NCBI Taxonomy" id="1265820"/>
    <lineage>
        <taxon>Bacteria</taxon>
        <taxon>Bacillati</taxon>
        <taxon>Bacillota</taxon>
        <taxon>Bacilli</taxon>
        <taxon>Bacillales</taxon>
        <taxon>Listeriaceae</taxon>
        <taxon>Listeria</taxon>
    </lineage>
</organism>
<evidence type="ECO:0000313" key="2">
    <source>
        <dbReference type="Proteomes" id="UP000019254"/>
    </source>
</evidence>
<evidence type="ECO:0000313" key="1">
    <source>
        <dbReference type="EMBL" id="EUJ31559.1"/>
    </source>
</evidence>
<dbReference type="Proteomes" id="UP000019254">
    <property type="component" value="Unassembled WGS sequence"/>
</dbReference>
<proteinExistence type="predicted"/>
<comment type="caution">
    <text evidence="1">The sequence shown here is derived from an EMBL/GenBank/DDBJ whole genome shotgun (WGS) entry which is preliminary data.</text>
</comment>
<dbReference type="EMBL" id="AODE01000010">
    <property type="protein sequence ID" value="EUJ31559.1"/>
    <property type="molecule type" value="Genomic_DNA"/>
</dbReference>
<sequence length="130" mass="14850">MVVNTRIKQGHFVKINPELKKLQTQMDTYRVIAQLAEILIPILAAAGVPEDEIVYMDLLTMDTYVYSEDKVLSGFHTETEMDAVDTFLMKSFQELGLGSPEKSELTVFIAYLRNQILLSKLTPLFQKKCF</sequence>
<keyword evidence="2" id="KW-1185">Reference proteome</keyword>
<accession>W7BXG6</accession>
<gene>
    <name evidence="1" type="ORF">PCORN_04442</name>
</gene>